<dbReference type="PANTHER" id="PTHR13318">
    <property type="entry name" value="PARTNER OF PAIRED, ISOFORM B-RELATED"/>
    <property type="match status" value="1"/>
</dbReference>
<evidence type="ECO:0000259" key="2">
    <source>
        <dbReference type="Pfam" id="PF25372"/>
    </source>
</evidence>
<dbReference type="PANTHER" id="PTHR13318:SF95">
    <property type="entry name" value="F-BOX PROTEIN YLR352W"/>
    <property type="match status" value="1"/>
</dbReference>
<sequence length="446" mass="48915">MSCSSYYNAVVFSILKLSQFRCLVDDALARLTSLNLQAYWPWLTDTGLLCLGKRLGRVNLAALVTAAVTTGNSVAPFNLLRRLEAEEMPQRRLRPRQLAARVRTLSASTTVVGLTSCDPDGAQSRTAQCSDHADLPPDSRCVSQIPDSPQCNSPTDSDPQLTSELDLSSCTGITAHGFLTLSRLIHLKWLSLYRTHITDDGLLSVSELCQHLQHVNLGSCVDVQDMDLVLDHLTRSNPGLRSLNLWRCTTVSAVGIEHIANSCRLLEELDVGWCLTIALTQETNNCIVRLVQQCGCIRQLHLTGTSLLNSEELIFVGRRLGTQLEQLNISGSQHVTSSAVALLLNHCPRLRLLDISFCAQVQLHSVIHLRQLFPFCTIISAIRDLTADVFDTDVHQVIVDEVVDELENPFAYLRGIFVPPALPGRPELLALPAPNPLPAIAGPSAN</sequence>
<feature type="region of interest" description="Disordered" evidence="1">
    <location>
        <begin position="141"/>
        <end position="163"/>
    </location>
</feature>
<protein>
    <submittedName>
        <fullName evidence="3">F-box and leucine-rich repeat protein 4</fullName>
    </submittedName>
</protein>
<gene>
    <name evidence="3" type="ORF">DEA37_0003190</name>
</gene>
<dbReference type="GO" id="GO:0031146">
    <property type="term" value="P:SCF-dependent proteasomal ubiquitin-dependent protein catabolic process"/>
    <property type="evidence" value="ECO:0007669"/>
    <property type="project" value="TreeGrafter"/>
</dbReference>
<evidence type="ECO:0000313" key="3">
    <source>
        <dbReference type="EMBL" id="KAA3678178.1"/>
    </source>
</evidence>
<dbReference type="InterPro" id="IPR032675">
    <property type="entry name" value="LRR_dom_sf"/>
</dbReference>
<feature type="domain" description="F-box/LRR-repeat protein 15-like leucin rich repeat" evidence="2">
    <location>
        <begin position="165"/>
        <end position="306"/>
    </location>
</feature>
<dbReference type="GO" id="GO:0019005">
    <property type="term" value="C:SCF ubiquitin ligase complex"/>
    <property type="evidence" value="ECO:0007669"/>
    <property type="project" value="TreeGrafter"/>
</dbReference>
<comment type="caution">
    <text evidence="3">The sequence shown here is derived from an EMBL/GenBank/DDBJ whole genome shotgun (WGS) entry which is preliminary data.</text>
</comment>
<name>A0A5J4NT00_9TREM</name>
<organism evidence="3 4">
    <name type="scientific">Paragonimus westermani</name>
    <dbReference type="NCBI Taxonomy" id="34504"/>
    <lineage>
        <taxon>Eukaryota</taxon>
        <taxon>Metazoa</taxon>
        <taxon>Spiralia</taxon>
        <taxon>Lophotrochozoa</taxon>
        <taxon>Platyhelminthes</taxon>
        <taxon>Trematoda</taxon>
        <taxon>Digenea</taxon>
        <taxon>Plagiorchiida</taxon>
        <taxon>Troglotremata</taxon>
        <taxon>Troglotrematidae</taxon>
        <taxon>Paragonimus</taxon>
    </lineage>
</organism>
<evidence type="ECO:0000313" key="4">
    <source>
        <dbReference type="Proteomes" id="UP000324629"/>
    </source>
</evidence>
<proteinExistence type="predicted"/>
<reference evidence="3 4" key="1">
    <citation type="journal article" date="2019" name="Gigascience">
        <title>Whole-genome sequence of the oriental lung fluke Paragonimus westermani.</title>
        <authorList>
            <person name="Oey H."/>
            <person name="Zakrzewski M."/>
            <person name="Narain K."/>
            <person name="Devi K.R."/>
            <person name="Agatsuma T."/>
            <person name="Nawaratna S."/>
            <person name="Gobert G.N."/>
            <person name="Jones M.K."/>
            <person name="Ragan M.A."/>
            <person name="McManus D.P."/>
            <person name="Krause L."/>
        </authorList>
    </citation>
    <scope>NUCLEOTIDE SEQUENCE [LARGE SCALE GENOMIC DNA]</scope>
    <source>
        <strain evidence="3 4">IND2009</strain>
    </source>
</reference>
<dbReference type="InterPro" id="IPR006553">
    <property type="entry name" value="Leu-rich_rpt_Cys-con_subtyp"/>
</dbReference>
<dbReference type="Pfam" id="PF25372">
    <property type="entry name" value="DUF7885"/>
    <property type="match status" value="1"/>
</dbReference>
<accession>A0A5J4NT00</accession>
<evidence type="ECO:0000256" key="1">
    <source>
        <dbReference type="SAM" id="MobiDB-lite"/>
    </source>
</evidence>
<dbReference type="Proteomes" id="UP000324629">
    <property type="component" value="Unassembled WGS sequence"/>
</dbReference>
<dbReference type="SMART" id="SM00367">
    <property type="entry name" value="LRR_CC"/>
    <property type="match status" value="7"/>
</dbReference>
<dbReference type="EMBL" id="QNGE01001194">
    <property type="protein sequence ID" value="KAA3678178.1"/>
    <property type="molecule type" value="Genomic_DNA"/>
</dbReference>
<dbReference type="Gene3D" id="3.80.10.10">
    <property type="entry name" value="Ribonuclease Inhibitor"/>
    <property type="match status" value="1"/>
</dbReference>
<dbReference type="InterPro" id="IPR057207">
    <property type="entry name" value="FBXL15_LRR"/>
</dbReference>
<keyword evidence="4" id="KW-1185">Reference proteome</keyword>
<dbReference type="SUPFAM" id="SSF52047">
    <property type="entry name" value="RNI-like"/>
    <property type="match status" value="1"/>
</dbReference>
<dbReference type="AlphaFoldDB" id="A0A5J4NT00"/>